<dbReference type="EMBL" id="JAUJYN010000010">
    <property type="protein sequence ID" value="KAK1262321.1"/>
    <property type="molecule type" value="Genomic_DNA"/>
</dbReference>
<accession>A0AAV9ADC6</accession>
<evidence type="ECO:0000313" key="2">
    <source>
        <dbReference type="EMBL" id="KAK1262321.1"/>
    </source>
</evidence>
<evidence type="ECO:0000256" key="1">
    <source>
        <dbReference type="SAM" id="MobiDB-lite"/>
    </source>
</evidence>
<feature type="region of interest" description="Disordered" evidence="1">
    <location>
        <begin position="1"/>
        <end position="50"/>
    </location>
</feature>
<keyword evidence="3" id="KW-1185">Reference proteome</keyword>
<dbReference type="Proteomes" id="UP001179952">
    <property type="component" value="Unassembled WGS sequence"/>
</dbReference>
<proteinExistence type="predicted"/>
<organism evidence="2 3">
    <name type="scientific">Acorus gramineus</name>
    <name type="common">Dwarf sweet flag</name>
    <dbReference type="NCBI Taxonomy" id="55184"/>
    <lineage>
        <taxon>Eukaryota</taxon>
        <taxon>Viridiplantae</taxon>
        <taxon>Streptophyta</taxon>
        <taxon>Embryophyta</taxon>
        <taxon>Tracheophyta</taxon>
        <taxon>Spermatophyta</taxon>
        <taxon>Magnoliopsida</taxon>
        <taxon>Liliopsida</taxon>
        <taxon>Acoraceae</taxon>
        <taxon>Acorus</taxon>
    </lineage>
</organism>
<protein>
    <submittedName>
        <fullName evidence="2">Uncharacterized protein</fullName>
    </submittedName>
</protein>
<dbReference type="AlphaFoldDB" id="A0AAV9ADC6"/>
<reference evidence="2" key="2">
    <citation type="submission" date="2023-06" db="EMBL/GenBank/DDBJ databases">
        <authorList>
            <person name="Ma L."/>
            <person name="Liu K.-W."/>
            <person name="Li Z."/>
            <person name="Hsiao Y.-Y."/>
            <person name="Qi Y."/>
            <person name="Fu T."/>
            <person name="Tang G."/>
            <person name="Zhang D."/>
            <person name="Sun W.-H."/>
            <person name="Liu D.-K."/>
            <person name="Li Y."/>
            <person name="Chen G.-Z."/>
            <person name="Liu X.-D."/>
            <person name="Liao X.-Y."/>
            <person name="Jiang Y.-T."/>
            <person name="Yu X."/>
            <person name="Hao Y."/>
            <person name="Huang J."/>
            <person name="Zhao X.-W."/>
            <person name="Ke S."/>
            <person name="Chen Y.-Y."/>
            <person name="Wu W.-L."/>
            <person name="Hsu J.-L."/>
            <person name="Lin Y.-F."/>
            <person name="Huang M.-D."/>
            <person name="Li C.-Y."/>
            <person name="Huang L."/>
            <person name="Wang Z.-W."/>
            <person name="Zhao X."/>
            <person name="Zhong W.-Y."/>
            <person name="Peng D.-H."/>
            <person name="Ahmad S."/>
            <person name="Lan S."/>
            <person name="Zhang J.-S."/>
            <person name="Tsai W.-C."/>
            <person name="Van De Peer Y."/>
            <person name="Liu Z.-J."/>
        </authorList>
    </citation>
    <scope>NUCLEOTIDE SEQUENCE</scope>
    <source>
        <strain evidence="2">SCP</strain>
        <tissue evidence="2">Leaves</tissue>
    </source>
</reference>
<evidence type="ECO:0000313" key="3">
    <source>
        <dbReference type="Proteomes" id="UP001179952"/>
    </source>
</evidence>
<comment type="caution">
    <text evidence="2">The sequence shown here is derived from an EMBL/GenBank/DDBJ whole genome shotgun (WGS) entry which is preliminary data.</text>
</comment>
<gene>
    <name evidence="2" type="ORF">QJS04_geneDACA021627</name>
</gene>
<sequence>MMDERAYPHPRMVRSSFGPCERKSGLARSLARARAKGESREEQLSGPDPEAACTCSLVRTKCPDTNPIKK</sequence>
<name>A0AAV9ADC6_ACOGR</name>
<reference evidence="2" key="1">
    <citation type="journal article" date="2023" name="Nat. Commun.">
        <title>Diploid and tetraploid genomes of Acorus and the evolution of monocots.</title>
        <authorList>
            <person name="Ma L."/>
            <person name="Liu K.W."/>
            <person name="Li Z."/>
            <person name="Hsiao Y.Y."/>
            <person name="Qi Y."/>
            <person name="Fu T."/>
            <person name="Tang G.D."/>
            <person name="Zhang D."/>
            <person name="Sun W.H."/>
            <person name="Liu D.K."/>
            <person name="Li Y."/>
            <person name="Chen G.Z."/>
            <person name="Liu X.D."/>
            <person name="Liao X.Y."/>
            <person name="Jiang Y.T."/>
            <person name="Yu X."/>
            <person name="Hao Y."/>
            <person name="Huang J."/>
            <person name="Zhao X.W."/>
            <person name="Ke S."/>
            <person name="Chen Y.Y."/>
            <person name="Wu W.L."/>
            <person name="Hsu J.L."/>
            <person name="Lin Y.F."/>
            <person name="Huang M.D."/>
            <person name="Li C.Y."/>
            <person name="Huang L."/>
            <person name="Wang Z.W."/>
            <person name="Zhao X."/>
            <person name="Zhong W.Y."/>
            <person name="Peng D.H."/>
            <person name="Ahmad S."/>
            <person name="Lan S."/>
            <person name="Zhang J.S."/>
            <person name="Tsai W.C."/>
            <person name="Van de Peer Y."/>
            <person name="Liu Z.J."/>
        </authorList>
    </citation>
    <scope>NUCLEOTIDE SEQUENCE</scope>
    <source>
        <strain evidence="2">SCP</strain>
    </source>
</reference>